<dbReference type="Proteomes" id="UP000076154">
    <property type="component" value="Unassembled WGS sequence"/>
</dbReference>
<keyword evidence="2" id="KW-1185">Reference proteome</keyword>
<evidence type="ECO:0000313" key="1">
    <source>
        <dbReference type="EMBL" id="RDB23897.1"/>
    </source>
</evidence>
<dbReference type="AlphaFoldDB" id="A0A369JTP0"/>
<organism evidence="1 2">
    <name type="scientific">Hypsizygus marmoreus</name>
    <name type="common">White beech mushroom</name>
    <name type="synonym">Agaricus marmoreus</name>
    <dbReference type="NCBI Taxonomy" id="39966"/>
    <lineage>
        <taxon>Eukaryota</taxon>
        <taxon>Fungi</taxon>
        <taxon>Dikarya</taxon>
        <taxon>Basidiomycota</taxon>
        <taxon>Agaricomycotina</taxon>
        <taxon>Agaricomycetes</taxon>
        <taxon>Agaricomycetidae</taxon>
        <taxon>Agaricales</taxon>
        <taxon>Tricholomatineae</taxon>
        <taxon>Lyophyllaceae</taxon>
        <taxon>Hypsizygus</taxon>
    </lineage>
</organism>
<dbReference type="InParanoid" id="A0A369JTP0"/>
<comment type="caution">
    <text evidence="1">The sequence shown here is derived from an EMBL/GenBank/DDBJ whole genome shotgun (WGS) entry which is preliminary data.</text>
</comment>
<reference evidence="1" key="1">
    <citation type="submission" date="2018-04" db="EMBL/GenBank/DDBJ databases">
        <title>Whole genome sequencing of Hypsizygus marmoreus.</title>
        <authorList>
            <person name="Choi I.-G."/>
            <person name="Min B."/>
            <person name="Kim J.-G."/>
            <person name="Kim S."/>
            <person name="Oh Y.-L."/>
            <person name="Kong W.-S."/>
            <person name="Park H."/>
            <person name="Jeong J."/>
            <person name="Song E.-S."/>
        </authorList>
    </citation>
    <scope>NUCLEOTIDE SEQUENCE [LARGE SCALE GENOMIC DNA]</scope>
    <source>
        <strain evidence="1">51987-8</strain>
    </source>
</reference>
<dbReference type="Gene3D" id="3.20.20.80">
    <property type="entry name" value="Glycosidases"/>
    <property type="match status" value="1"/>
</dbReference>
<proteinExistence type="predicted"/>
<name>A0A369JTP0_HYPMA</name>
<accession>A0A369JTP0</accession>
<dbReference type="OrthoDB" id="428177at2759"/>
<dbReference type="EMBL" id="LUEZ02000046">
    <property type="protein sequence ID" value="RDB23897.1"/>
    <property type="molecule type" value="Genomic_DNA"/>
</dbReference>
<gene>
    <name evidence="1" type="ORF">Hypma_008895</name>
</gene>
<dbReference type="STRING" id="39966.A0A369JTP0"/>
<protein>
    <submittedName>
        <fullName evidence="1">Uncharacterized protein</fullName>
    </submittedName>
</protein>
<evidence type="ECO:0000313" key="2">
    <source>
        <dbReference type="Proteomes" id="UP000076154"/>
    </source>
</evidence>
<sequence>MSCCADSFIGANNYYAFSLPDADRHVLLDGMKAAGMKNLRTWVTGHEGGQKSSNNRKVLDLEANGIRNYNNTVLDLLDQLMVDAHTRGIKLLIAPS</sequence>